<dbReference type="AlphaFoldDB" id="A0A1L9SQA6"/>
<dbReference type="SUPFAM" id="SSF54637">
    <property type="entry name" value="Thioesterase/thiol ester dehydrase-isomerase"/>
    <property type="match status" value="1"/>
</dbReference>
<dbReference type="Pfam" id="PF13279">
    <property type="entry name" value="4HBT_2"/>
    <property type="match status" value="1"/>
</dbReference>
<keyword evidence="2" id="KW-1185">Reference proteome</keyword>
<proteinExistence type="predicted"/>
<evidence type="ECO:0000313" key="2">
    <source>
        <dbReference type="Proteomes" id="UP000184188"/>
    </source>
</evidence>
<dbReference type="OrthoDB" id="5538558at2759"/>
<dbReference type="InterPro" id="IPR029069">
    <property type="entry name" value="HotDog_dom_sf"/>
</dbReference>
<dbReference type="EMBL" id="KV878338">
    <property type="protein sequence ID" value="OJJ49316.1"/>
    <property type="molecule type" value="Genomic_DNA"/>
</dbReference>
<dbReference type="InterPro" id="IPR050563">
    <property type="entry name" value="4-hydroxybenzoyl-CoA_TE"/>
</dbReference>
<dbReference type="RefSeq" id="XP_022583826.1">
    <property type="nucleotide sequence ID" value="XM_022728865.1"/>
</dbReference>
<dbReference type="PANTHER" id="PTHR31793">
    <property type="entry name" value="4-HYDROXYBENZOYL-COA THIOESTERASE FAMILY MEMBER"/>
    <property type="match status" value="1"/>
</dbReference>
<evidence type="ECO:0000313" key="1">
    <source>
        <dbReference type="EMBL" id="OJJ49316.1"/>
    </source>
</evidence>
<gene>
    <name evidence="1" type="ORF">ASPZODRAFT_59752</name>
</gene>
<accession>A0A1L9SQA6</accession>
<reference evidence="2" key="1">
    <citation type="journal article" date="2017" name="Genome Biol.">
        <title>Comparative genomics reveals high biological diversity and specific adaptations in the industrially and medically important fungal genus Aspergillus.</title>
        <authorList>
            <person name="de Vries R.P."/>
            <person name="Riley R."/>
            <person name="Wiebenga A."/>
            <person name="Aguilar-Osorio G."/>
            <person name="Amillis S."/>
            <person name="Uchima C.A."/>
            <person name="Anderluh G."/>
            <person name="Asadollahi M."/>
            <person name="Askin M."/>
            <person name="Barry K."/>
            <person name="Battaglia E."/>
            <person name="Bayram O."/>
            <person name="Benocci T."/>
            <person name="Braus-Stromeyer S.A."/>
            <person name="Caldana C."/>
            <person name="Canovas D."/>
            <person name="Cerqueira G.C."/>
            <person name="Chen F."/>
            <person name="Chen W."/>
            <person name="Choi C."/>
            <person name="Clum A."/>
            <person name="Dos Santos R.A."/>
            <person name="Damasio A.R."/>
            <person name="Diallinas G."/>
            <person name="Emri T."/>
            <person name="Fekete E."/>
            <person name="Flipphi M."/>
            <person name="Freyberg S."/>
            <person name="Gallo A."/>
            <person name="Gournas C."/>
            <person name="Habgood R."/>
            <person name="Hainaut M."/>
            <person name="Harispe M.L."/>
            <person name="Henrissat B."/>
            <person name="Hilden K.S."/>
            <person name="Hope R."/>
            <person name="Hossain A."/>
            <person name="Karabika E."/>
            <person name="Karaffa L."/>
            <person name="Karanyi Z."/>
            <person name="Krasevec N."/>
            <person name="Kuo A."/>
            <person name="Kusch H."/>
            <person name="LaButti K."/>
            <person name="Lagendijk E.L."/>
            <person name="Lapidus A."/>
            <person name="Levasseur A."/>
            <person name="Lindquist E."/>
            <person name="Lipzen A."/>
            <person name="Logrieco A.F."/>
            <person name="MacCabe A."/>
            <person name="Maekelae M.R."/>
            <person name="Malavazi I."/>
            <person name="Melin P."/>
            <person name="Meyer V."/>
            <person name="Mielnichuk N."/>
            <person name="Miskei M."/>
            <person name="Molnar A.P."/>
            <person name="Mule G."/>
            <person name="Ngan C.Y."/>
            <person name="Orejas M."/>
            <person name="Orosz E."/>
            <person name="Ouedraogo J.P."/>
            <person name="Overkamp K.M."/>
            <person name="Park H.-S."/>
            <person name="Perrone G."/>
            <person name="Piumi F."/>
            <person name="Punt P.J."/>
            <person name="Ram A.F."/>
            <person name="Ramon A."/>
            <person name="Rauscher S."/>
            <person name="Record E."/>
            <person name="Riano-Pachon D.M."/>
            <person name="Robert V."/>
            <person name="Roehrig J."/>
            <person name="Ruller R."/>
            <person name="Salamov A."/>
            <person name="Salih N.S."/>
            <person name="Samson R.A."/>
            <person name="Sandor E."/>
            <person name="Sanguinetti M."/>
            <person name="Schuetze T."/>
            <person name="Sepcic K."/>
            <person name="Shelest E."/>
            <person name="Sherlock G."/>
            <person name="Sophianopoulou V."/>
            <person name="Squina F.M."/>
            <person name="Sun H."/>
            <person name="Susca A."/>
            <person name="Todd R.B."/>
            <person name="Tsang A."/>
            <person name="Unkles S.E."/>
            <person name="van de Wiele N."/>
            <person name="van Rossen-Uffink D."/>
            <person name="Oliveira J.V."/>
            <person name="Vesth T.C."/>
            <person name="Visser J."/>
            <person name="Yu J.-H."/>
            <person name="Zhou M."/>
            <person name="Andersen M.R."/>
            <person name="Archer D.B."/>
            <person name="Baker S.E."/>
            <person name="Benoit I."/>
            <person name="Brakhage A.A."/>
            <person name="Braus G.H."/>
            <person name="Fischer R."/>
            <person name="Frisvad J.C."/>
            <person name="Goldman G.H."/>
            <person name="Houbraken J."/>
            <person name="Oakley B."/>
            <person name="Pocsi I."/>
            <person name="Scazzocchio C."/>
            <person name="Seiboth B."/>
            <person name="vanKuyk P.A."/>
            <person name="Wortman J."/>
            <person name="Dyer P.S."/>
            <person name="Grigoriev I.V."/>
        </authorList>
    </citation>
    <scope>NUCLEOTIDE SEQUENCE [LARGE SCALE GENOMIC DNA]</scope>
    <source>
        <strain evidence="2">CBS 506.65</strain>
    </source>
</reference>
<protein>
    <recommendedName>
        <fullName evidence="3">Thioesterase domain-containing protein</fullName>
    </recommendedName>
</protein>
<dbReference type="GO" id="GO:0047617">
    <property type="term" value="F:fatty acyl-CoA hydrolase activity"/>
    <property type="evidence" value="ECO:0007669"/>
    <property type="project" value="TreeGrafter"/>
</dbReference>
<name>A0A1L9SQA6_9EURO</name>
<dbReference type="VEuPathDB" id="FungiDB:ASPZODRAFT_59752"/>
<dbReference type="Proteomes" id="UP000184188">
    <property type="component" value="Unassembled WGS sequence"/>
</dbReference>
<dbReference type="GeneID" id="34615329"/>
<evidence type="ECO:0008006" key="3">
    <source>
        <dbReference type="Google" id="ProtNLM"/>
    </source>
</evidence>
<dbReference type="CDD" id="cd00586">
    <property type="entry name" value="4HBT"/>
    <property type="match status" value="1"/>
</dbReference>
<sequence>MASLGLSQTALRLSVQTLKTTTRSASQAVSPPSPSPNPLWLTTIKRRIGRCLMFGLNPPQIHAAGSLLAILARDWRGFLVGSEGFLVDTAVSQDVTWGEMLSHVNNVTYVRYAESARVNLMRRIAHLDPDHASEWRQLVGSTAVGLILRSIKVDYKFPMTYPDRITVYHKLAQPCETAQPAFEFQVVILSEARQRPAARCQEDIVTYDYRLGRKTAALPPFMLSQFRAMWDAQLAAREEWCTRTAEIERLVRGLEVDSWDRPDAVEDMGTA</sequence>
<dbReference type="Gene3D" id="3.10.129.10">
    <property type="entry name" value="Hotdog Thioesterase"/>
    <property type="match status" value="1"/>
</dbReference>
<organism evidence="1 2">
    <name type="scientific">Penicilliopsis zonata CBS 506.65</name>
    <dbReference type="NCBI Taxonomy" id="1073090"/>
    <lineage>
        <taxon>Eukaryota</taxon>
        <taxon>Fungi</taxon>
        <taxon>Dikarya</taxon>
        <taxon>Ascomycota</taxon>
        <taxon>Pezizomycotina</taxon>
        <taxon>Eurotiomycetes</taxon>
        <taxon>Eurotiomycetidae</taxon>
        <taxon>Eurotiales</taxon>
        <taxon>Aspergillaceae</taxon>
        <taxon>Penicilliopsis</taxon>
    </lineage>
</organism>
<dbReference type="PANTHER" id="PTHR31793:SF39">
    <property type="entry name" value="THIOESTERASE_THIOL ESTER DEHYDRASE-ISOMERASE"/>
    <property type="match status" value="1"/>
</dbReference>